<comment type="cofactor">
    <cofactor evidence="1">
        <name>pyridoxal 5'-phosphate</name>
        <dbReference type="ChEBI" id="CHEBI:597326"/>
    </cofactor>
</comment>
<organism evidence="11 12">
    <name type="scientific">Arenimonas caeni</name>
    <dbReference type="NCBI Taxonomy" id="2058085"/>
    <lineage>
        <taxon>Bacteria</taxon>
        <taxon>Pseudomonadati</taxon>
        <taxon>Pseudomonadota</taxon>
        <taxon>Gammaproteobacteria</taxon>
        <taxon>Lysobacterales</taxon>
        <taxon>Lysobacteraceae</taxon>
        <taxon>Arenimonas</taxon>
    </lineage>
</organism>
<dbReference type="SUPFAM" id="SSF56752">
    <property type="entry name" value="D-aminoacid aminotransferase-like PLP-dependent enzymes"/>
    <property type="match status" value="1"/>
</dbReference>
<dbReference type="InterPro" id="IPR050571">
    <property type="entry name" value="Class-IV_PLP-Dep_Aminotrnsfr"/>
</dbReference>
<evidence type="ECO:0000256" key="4">
    <source>
        <dbReference type="ARBA" id="ARBA00022898"/>
    </source>
</evidence>
<comment type="catalytic activity">
    <reaction evidence="9">
        <text>4-amino-4-deoxychorismate = 4-aminobenzoate + pyruvate + H(+)</text>
        <dbReference type="Rhea" id="RHEA:16201"/>
        <dbReference type="ChEBI" id="CHEBI:15361"/>
        <dbReference type="ChEBI" id="CHEBI:15378"/>
        <dbReference type="ChEBI" id="CHEBI:17836"/>
        <dbReference type="ChEBI" id="CHEBI:58406"/>
        <dbReference type="EC" id="4.1.3.38"/>
    </reaction>
</comment>
<dbReference type="PANTHER" id="PTHR42743">
    <property type="entry name" value="AMINO-ACID AMINOTRANSFERASE"/>
    <property type="match status" value="1"/>
</dbReference>
<evidence type="ECO:0000313" key="11">
    <source>
        <dbReference type="EMBL" id="PRH81878.1"/>
    </source>
</evidence>
<comment type="subunit">
    <text evidence="3">Homodimer.</text>
</comment>
<evidence type="ECO:0000256" key="10">
    <source>
        <dbReference type="NCBIfam" id="TIGR03461"/>
    </source>
</evidence>
<dbReference type="PANTHER" id="PTHR42743:SF2">
    <property type="entry name" value="AMINODEOXYCHORISMATE LYASE"/>
    <property type="match status" value="1"/>
</dbReference>
<evidence type="ECO:0000256" key="9">
    <source>
        <dbReference type="ARBA" id="ARBA00049529"/>
    </source>
</evidence>
<dbReference type="EMBL" id="PVLF01000017">
    <property type="protein sequence ID" value="PRH81878.1"/>
    <property type="molecule type" value="Genomic_DNA"/>
</dbReference>
<dbReference type="InterPro" id="IPR043132">
    <property type="entry name" value="BCAT-like_C"/>
</dbReference>
<comment type="similarity">
    <text evidence="2">Belongs to the class-IV pyridoxal-phosphate-dependent aminotransferase family.</text>
</comment>
<dbReference type="Proteomes" id="UP000241736">
    <property type="component" value="Unassembled WGS sequence"/>
</dbReference>
<dbReference type="InterPro" id="IPR017824">
    <property type="entry name" value="Aminodeoxychorismate_lyase_IV"/>
</dbReference>
<comment type="caution">
    <text evidence="11">The sequence shown here is derived from an EMBL/GenBank/DDBJ whole genome shotgun (WGS) entry which is preliminary data.</text>
</comment>
<dbReference type="AlphaFoldDB" id="A0A2P6M7C4"/>
<dbReference type="InterPro" id="IPR036038">
    <property type="entry name" value="Aminotransferase-like"/>
</dbReference>
<keyword evidence="4" id="KW-0663">Pyridoxal phosphate</keyword>
<dbReference type="GO" id="GO:0008696">
    <property type="term" value="F:4-amino-4-deoxychorismate lyase activity"/>
    <property type="evidence" value="ECO:0007669"/>
    <property type="project" value="UniProtKB-UniRule"/>
</dbReference>
<evidence type="ECO:0000256" key="6">
    <source>
        <dbReference type="ARBA" id="ARBA00023239"/>
    </source>
</evidence>
<dbReference type="InterPro" id="IPR043131">
    <property type="entry name" value="BCAT-like_N"/>
</dbReference>
<protein>
    <recommendedName>
        <fullName evidence="8 10">Aminodeoxychorismate lyase</fullName>
        <ecNumber evidence="8 10">4.1.3.38</ecNumber>
    </recommendedName>
</protein>
<name>A0A2P6M7C4_9GAMM</name>
<dbReference type="Gene3D" id="3.20.10.10">
    <property type="entry name" value="D-amino Acid Aminotransferase, subunit A, domain 2"/>
    <property type="match status" value="1"/>
</dbReference>
<dbReference type="GO" id="GO:0046656">
    <property type="term" value="P:folic acid biosynthetic process"/>
    <property type="evidence" value="ECO:0007669"/>
    <property type="project" value="UniProtKB-KW"/>
</dbReference>
<dbReference type="Pfam" id="PF01063">
    <property type="entry name" value="Aminotran_4"/>
    <property type="match status" value="1"/>
</dbReference>
<dbReference type="NCBIfam" id="TIGR03461">
    <property type="entry name" value="pabC_Proteo"/>
    <property type="match status" value="1"/>
</dbReference>
<evidence type="ECO:0000313" key="12">
    <source>
        <dbReference type="Proteomes" id="UP000241736"/>
    </source>
</evidence>
<dbReference type="GO" id="GO:0005829">
    <property type="term" value="C:cytosol"/>
    <property type="evidence" value="ECO:0007669"/>
    <property type="project" value="TreeGrafter"/>
</dbReference>
<reference evidence="11 12" key="1">
    <citation type="submission" date="2018-03" db="EMBL/GenBank/DDBJ databases">
        <title>Arenimonas caeni sp. nov., isolated from activated sludge.</title>
        <authorList>
            <person name="Liu H."/>
        </authorList>
    </citation>
    <scope>NUCLEOTIDE SEQUENCE [LARGE SCALE GENOMIC DNA]</scope>
    <source>
        <strain evidence="12">z29</strain>
    </source>
</reference>
<comment type="pathway">
    <text evidence="7">Cofactor biosynthesis; tetrahydrofolate biosynthesis; 4-aminobenzoate from chorismate: step 2/2.</text>
</comment>
<proteinExistence type="inferred from homology"/>
<dbReference type="OrthoDB" id="9805628at2"/>
<dbReference type="GO" id="GO:0030170">
    <property type="term" value="F:pyridoxal phosphate binding"/>
    <property type="evidence" value="ECO:0007669"/>
    <property type="project" value="InterPro"/>
</dbReference>
<dbReference type="GO" id="GO:0008153">
    <property type="term" value="P:4-aminobenzoate biosynthetic process"/>
    <property type="evidence" value="ECO:0007669"/>
    <property type="project" value="UniProtKB-UniRule"/>
</dbReference>
<dbReference type="InterPro" id="IPR001544">
    <property type="entry name" value="Aminotrans_IV"/>
</dbReference>
<evidence type="ECO:0000256" key="2">
    <source>
        <dbReference type="ARBA" id="ARBA00009320"/>
    </source>
</evidence>
<evidence type="ECO:0000256" key="5">
    <source>
        <dbReference type="ARBA" id="ARBA00022909"/>
    </source>
</evidence>
<accession>A0A2P6M7C4</accession>
<evidence type="ECO:0000256" key="1">
    <source>
        <dbReference type="ARBA" id="ARBA00001933"/>
    </source>
</evidence>
<keyword evidence="5" id="KW-0289">Folate biosynthesis</keyword>
<keyword evidence="12" id="KW-1185">Reference proteome</keyword>
<evidence type="ECO:0000256" key="7">
    <source>
        <dbReference type="ARBA" id="ARBA00035633"/>
    </source>
</evidence>
<sequence length="268" mass="28261">MAVRVYRGLSPVPAVDAGDRGLAYGDGLFETMRVARGRLPWWPAHHARLARGAAALGLVAPPRDWLEAGLAALLAGAPSDAVLKLVLTRGAGGRGYAPQGAGEPTLVLSLHPLPAAIAAPLVLRWCTLRLALQPALAGHKHLNRLEQVLARAEWDDPDVHEGLLLDARGRVACATAANVFARIDGRWLTPRVDECGVAGVARAWLLDRVPDAAEAALSPADVESAEALFLCNAVRGILPVGRLGERRWPPHEGLRALAAAMGRELAAG</sequence>
<evidence type="ECO:0000256" key="8">
    <source>
        <dbReference type="ARBA" id="ARBA00035676"/>
    </source>
</evidence>
<evidence type="ECO:0000256" key="3">
    <source>
        <dbReference type="ARBA" id="ARBA00011738"/>
    </source>
</evidence>
<dbReference type="Gene3D" id="3.30.470.10">
    <property type="match status" value="1"/>
</dbReference>
<gene>
    <name evidence="11" type="primary">pabC</name>
    <name evidence="11" type="ORF">C6N40_10715</name>
</gene>
<dbReference type="EC" id="4.1.3.38" evidence="8 10"/>
<keyword evidence="6 11" id="KW-0456">Lyase</keyword>